<dbReference type="AlphaFoldDB" id="A0A9D1M1H4"/>
<gene>
    <name evidence="1" type="ORF">IAB70_04680</name>
</gene>
<evidence type="ECO:0000313" key="2">
    <source>
        <dbReference type="Proteomes" id="UP000824093"/>
    </source>
</evidence>
<name>A0A9D1M1H4_9FIRM</name>
<dbReference type="EMBL" id="DVNH01000030">
    <property type="protein sequence ID" value="HIU51897.1"/>
    <property type="molecule type" value="Genomic_DNA"/>
</dbReference>
<sequence>MEKEKFGKGIQYLRDINKYVIQNATQKDIEEVISTNEKIKRYTHRVLNCNILLS</sequence>
<reference evidence="1" key="1">
    <citation type="submission" date="2020-10" db="EMBL/GenBank/DDBJ databases">
        <authorList>
            <person name="Gilroy R."/>
        </authorList>
    </citation>
    <scope>NUCLEOTIDE SEQUENCE</scope>
    <source>
        <strain evidence="1">CHK195-15760</strain>
    </source>
</reference>
<proteinExistence type="predicted"/>
<dbReference type="Proteomes" id="UP000824093">
    <property type="component" value="Unassembled WGS sequence"/>
</dbReference>
<reference evidence="1" key="2">
    <citation type="journal article" date="2021" name="PeerJ">
        <title>Extensive microbial diversity within the chicken gut microbiome revealed by metagenomics and culture.</title>
        <authorList>
            <person name="Gilroy R."/>
            <person name="Ravi A."/>
            <person name="Getino M."/>
            <person name="Pursley I."/>
            <person name="Horton D.L."/>
            <person name="Alikhan N.F."/>
            <person name="Baker D."/>
            <person name="Gharbi K."/>
            <person name="Hall N."/>
            <person name="Watson M."/>
            <person name="Adriaenssens E.M."/>
            <person name="Foster-Nyarko E."/>
            <person name="Jarju S."/>
            <person name="Secka A."/>
            <person name="Antonio M."/>
            <person name="Oren A."/>
            <person name="Chaudhuri R.R."/>
            <person name="La Ragione R."/>
            <person name="Hildebrand F."/>
            <person name="Pallen M.J."/>
        </authorList>
    </citation>
    <scope>NUCLEOTIDE SEQUENCE</scope>
    <source>
        <strain evidence="1">CHK195-15760</strain>
    </source>
</reference>
<evidence type="ECO:0000313" key="1">
    <source>
        <dbReference type="EMBL" id="HIU51897.1"/>
    </source>
</evidence>
<comment type="caution">
    <text evidence="1">The sequence shown here is derived from an EMBL/GenBank/DDBJ whole genome shotgun (WGS) entry which is preliminary data.</text>
</comment>
<organism evidence="1 2">
    <name type="scientific">Candidatus Merdicola faecigallinarum</name>
    <dbReference type="NCBI Taxonomy" id="2840862"/>
    <lineage>
        <taxon>Bacteria</taxon>
        <taxon>Bacillati</taxon>
        <taxon>Bacillota</taxon>
        <taxon>Clostridia</taxon>
        <taxon>Candidatus Merdicola</taxon>
    </lineage>
</organism>
<protein>
    <submittedName>
        <fullName evidence="1">Uncharacterized protein</fullName>
    </submittedName>
</protein>
<accession>A0A9D1M1H4</accession>